<proteinExistence type="inferred from homology"/>
<reference evidence="9" key="1">
    <citation type="thesis" date="2020" institute="ProQuest LLC" country="789 East Eisenhower Parkway, Ann Arbor, MI, USA">
        <title>Comparative Genomics and Chromosome Evolution.</title>
        <authorList>
            <person name="Mudd A.B."/>
        </authorList>
    </citation>
    <scope>NUCLEOTIDE SEQUENCE</scope>
    <source>
        <strain evidence="9">Female2</strain>
        <tissue evidence="9">Blood</tissue>
    </source>
</reference>
<dbReference type="InterPro" id="IPR019356">
    <property type="entry name" value="Menorin_dom"/>
</dbReference>
<evidence type="ECO:0000313" key="9">
    <source>
        <dbReference type="EMBL" id="KAG8436865.1"/>
    </source>
</evidence>
<evidence type="ECO:0000256" key="3">
    <source>
        <dbReference type="ARBA" id="ARBA00022989"/>
    </source>
</evidence>
<evidence type="ECO:0000256" key="1">
    <source>
        <dbReference type="ARBA" id="ARBA00004167"/>
    </source>
</evidence>
<name>A0A8T2IVA7_9PIPI</name>
<dbReference type="PANTHER" id="PTHR21184:SF4">
    <property type="entry name" value="PROTEIN FAM151A"/>
    <property type="match status" value="1"/>
</dbReference>
<keyword evidence="3 7" id="KW-1133">Transmembrane helix</keyword>
<dbReference type="Pfam" id="PF10223">
    <property type="entry name" value="Menorin_N"/>
    <property type="match status" value="2"/>
</dbReference>
<dbReference type="AlphaFoldDB" id="A0A8T2IVA7"/>
<accession>A0A8T2IVA7</accession>
<evidence type="ECO:0000256" key="7">
    <source>
        <dbReference type="SAM" id="Phobius"/>
    </source>
</evidence>
<organism evidence="9 10">
    <name type="scientific">Hymenochirus boettgeri</name>
    <name type="common">Congo dwarf clawed frog</name>
    <dbReference type="NCBI Taxonomy" id="247094"/>
    <lineage>
        <taxon>Eukaryota</taxon>
        <taxon>Metazoa</taxon>
        <taxon>Chordata</taxon>
        <taxon>Craniata</taxon>
        <taxon>Vertebrata</taxon>
        <taxon>Euteleostomi</taxon>
        <taxon>Amphibia</taxon>
        <taxon>Batrachia</taxon>
        <taxon>Anura</taxon>
        <taxon>Pipoidea</taxon>
        <taxon>Pipidae</taxon>
        <taxon>Pipinae</taxon>
        <taxon>Hymenochirus</taxon>
    </lineage>
</organism>
<dbReference type="EMBL" id="JAACNH010000007">
    <property type="protein sequence ID" value="KAG8436865.1"/>
    <property type="molecule type" value="Genomic_DNA"/>
</dbReference>
<feature type="domain" description="Menorin-like" evidence="8">
    <location>
        <begin position="336"/>
        <end position="568"/>
    </location>
</feature>
<gene>
    <name evidence="9" type="ORF">GDO86_007811</name>
</gene>
<feature type="domain" description="Menorin-like" evidence="8">
    <location>
        <begin position="64"/>
        <end position="303"/>
    </location>
</feature>
<sequence>MKYCSVNSIRTAAGVGVFLGVCIVVAVLSATLGKTPSTGPSQFFSTGEDMLEFLQSQEKIKSKDGLLVSWYHAANSKNEMEEALNSDIMILEADVNVEGHGTPNETNLPIMAHPPSVYSDNTLENWLNTVLHSMKGIKLDFKSIQSVGPSLDILLAKASEMQINRPVWLNADIVIGPNINHQAGVNASQFLNLVQKKFPDVTISPGWVTLYLPPATSNKTYTWEMIQEMYTFVKDLPQRITYPVRAVMTRSAWPHFNWLLEQSDRYSLTLWQGKSDPLMLNDLLFIRDNSYPEKIYYDIYEPLLSEFKNAVLIPNRKRMFYPGGSLQLYFHPEDSDGIQVNWYNAEANTLSEISLFSKNTGMVTLNITVQNSSSIPVVTFPKGESTFPLEDYLELILASPNPWGVFLKIKDQDSLNKTLMVLNRIYDSKALNVPVWINMEVSYGTFTTKGYIKGEEFIGTINDIFPFVTIAPGWPEIVLGSGYTEELVHDMLVLCKGLWQEISFQLSAVALGKEWLSVARLLQNSPMYSLTVEHTPAQGSFLAGYTGLMAIRSHTKSSVYYKLQQDYRNLFFASIFTS</sequence>
<evidence type="ECO:0000256" key="5">
    <source>
        <dbReference type="ARBA" id="ARBA00044104"/>
    </source>
</evidence>
<evidence type="ECO:0000256" key="4">
    <source>
        <dbReference type="ARBA" id="ARBA00023136"/>
    </source>
</evidence>
<comment type="subcellular location">
    <subcellularLocation>
        <location evidence="1">Membrane</location>
        <topology evidence="1">Single-pass membrane protein</topology>
    </subcellularLocation>
</comment>
<keyword evidence="4 7" id="KW-0472">Membrane</keyword>
<keyword evidence="2 7" id="KW-0812">Transmembrane</keyword>
<dbReference type="GO" id="GO:0016020">
    <property type="term" value="C:membrane"/>
    <property type="evidence" value="ECO:0007669"/>
    <property type="project" value="UniProtKB-SubCell"/>
</dbReference>
<keyword evidence="10" id="KW-1185">Reference proteome</keyword>
<protein>
    <recommendedName>
        <fullName evidence="5">Protein FAM151A</fullName>
    </recommendedName>
</protein>
<dbReference type="PANTHER" id="PTHR21184">
    <property type="entry name" value="MENORIN (DENDRITIC BRANCHING PROTEIN)"/>
    <property type="match status" value="1"/>
</dbReference>
<comment type="similarity">
    <text evidence="6">Belongs to the menorin family.</text>
</comment>
<evidence type="ECO:0000259" key="8">
    <source>
        <dbReference type="Pfam" id="PF10223"/>
    </source>
</evidence>
<evidence type="ECO:0000313" key="10">
    <source>
        <dbReference type="Proteomes" id="UP000812440"/>
    </source>
</evidence>
<feature type="transmembrane region" description="Helical" evidence="7">
    <location>
        <begin position="12"/>
        <end position="32"/>
    </location>
</feature>
<comment type="caution">
    <text evidence="9">The sequence shown here is derived from an EMBL/GenBank/DDBJ whole genome shotgun (WGS) entry which is preliminary data.</text>
</comment>
<dbReference type="GO" id="GO:0005615">
    <property type="term" value="C:extracellular space"/>
    <property type="evidence" value="ECO:0007669"/>
    <property type="project" value="TreeGrafter"/>
</dbReference>
<dbReference type="Proteomes" id="UP000812440">
    <property type="component" value="Chromosome 4"/>
</dbReference>
<dbReference type="OrthoDB" id="413402at2759"/>
<evidence type="ECO:0000256" key="2">
    <source>
        <dbReference type="ARBA" id="ARBA00022692"/>
    </source>
</evidence>
<evidence type="ECO:0000256" key="6">
    <source>
        <dbReference type="ARBA" id="ARBA00044953"/>
    </source>
</evidence>